<gene>
    <name evidence="2" type="ORF">J2X98_004176</name>
</gene>
<accession>A0ABT9RZU0</accession>
<dbReference type="RefSeq" id="WP_307311952.1">
    <property type="nucleotide sequence ID" value="NZ_JAUSRE010000031.1"/>
</dbReference>
<proteinExistence type="predicted"/>
<comment type="caution">
    <text evidence="2">The sequence shown here is derived from an EMBL/GenBank/DDBJ whole genome shotgun (WGS) entry which is preliminary data.</text>
</comment>
<name>A0ABT9RZU0_9MICC</name>
<feature type="region of interest" description="Disordered" evidence="1">
    <location>
        <begin position="236"/>
        <end position="263"/>
    </location>
</feature>
<reference evidence="2 3" key="1">
    <citation type="submission" date="2023-07" db="EMBL/GenBank/DDBJ databases">
        <title>Sorghum-associated microbial communities from plants grown in Nebraska, USA.</title>
        <authorList>
            <person name="Schachtman D."/>
        </authorList>
    </citation>
    <scope>NUCLEOTIDE SEQUENCE [LARGE SCALE GENOMIC DNA]</scope>
    <source>
        <strain evidence="2 3">CC222</strain>
    </source>
</reference>
<dbReference type="Proteomes" id="UP001226577">
    <property type="component" value="Unassembled WGS sequence"/>
</dbReference>
<dbReference type="EMBL" id="JAUSRE010000031">
    <property type="protein sequence ID" value="MDP9890562.1"/>
    <property type="molecule type" value="Genomic_DNA"/>
</dbReference>
<keyword evidence="3" id="KW-1185">Reference proteome</keyword>
<organism evidence="2 3">
    <name type="scientific">Pseudarthrobacter enclensis</name>
    <dbReference type="NCBI Taxonomy" id="993070"/>
    <lineage>
        <taxon>Bacteria</taxon>
        <taxon>Bacillati</taxon>
        <taxon>Actinomycetota</taxon>
        <taxon>Actinomycetes</taxon>
        <taxon>Micrococcales</taxon>
        <taxon>Micrococcaceae</taxon>
        <taxon>Pseudarthrobacter</taxon>
    </lineage>
</organism>
<evidence type="ECO:0000313" key="2">
    <source>
        <dbReference type="EMBL" id="MDP9890562.1"/>
    </source>
</evidence>
<evidence type="ECO:0000256" key="1">
    <source>
        <dbReference type="SAM" id="MobiDB-lite"/>
    </source>
</evidence>
<evidence type="ECO:0000313" key="3">
    <source>
        <dbReference type="Proteomes" id="UP001226577"/>
    </source>
</evidence>
<sequence length="286" mass="31724">MRMTTALPDLWTDWCSVTGVPTHKIDEVSLSCFSQQAQPSQAVLAALRRRLAPPTDPVAPAWPRGHRDDPDSLQRLIRRATAIIQHPDTHWVFRLRLRRMLFAAVLLAPRSHGGLGLDRAGALGLRPDRMRELHQWIGIAEDPRACPACATWSWLDVIGTNSGWSHGSVRALGNRRDEDGPAHRHLRPDPNPDWHFSIGMLPAVDRWAWIDAYRSMHPSSLSAVISAAALLLDGPDPAPGPGPAAAAMQASPRRQMSHEEEEQILKRADELTARVEAILLEFDNGQ</sequence>
<protein>
    <submittedName>
        <fullName evidence="2">Uncharacterized protein</fullName>
    </submittedName>
</protein>